<evidence type="ECO:0000313" key="3">
    <source>
        <dbReference type="Proteomes" id="UP000289738"/>
    </source>
</evidence>
<dbReference type="AlphaFoldDB" id="A0A445EX27"/>
<gene>
    <name evidence="2" type="ORF">Ahy_A01g004769</name>
</gene>
<dbReference type="Pfam" id="PF13243">
    <property type="entry name" value="SQHop_cyclase_C"/>
    <property type="match status" value="1"/>
</dbReference>
<reference evidence="2 3" key="1">
    <citation type="submission" date="2019-01" db="EMBL/GenBank/DDBJ databases">
        <title>Sequencing of cultivated peanut Arachis hypogaea provides insights into genome evolution and oil improvement.</title>
        <authorList>
            <person name="Chen X."/>
        </authorList>
    </citation>
    <scope>NUCLEOTIDE SEQUENCE [LARGE SCALE GENOMIC DNA]</scope>
    <source>
        <strain evidence="3">cv. Fuhuasheng</strain>
        <tissue evidence="2">Leaves</tissue>
    </source>
</reference>
<protein>
    <recommendedName>
        <fullName evidence="1">Squalene cyclase C-terminal domain-containing protein</fullName>
    </recommendedName>
</protein>
<organism evidence="2 3">
    <name type="scientific">Arachis hypogaea</name>
    <name type="common">Peanut</name>
    <dbReference type="NCBI Taxonomy" id="3818"/>
    <lineage>
        <taxon>Eukaryota</taxon>
        <taxon>Viridiplantae</taxon>
        <taxon>Streptophyta</taxon>
        <taxon>Embryophyta</taxon>
        <taxon>Tracheophyta</taxon>
        <taxon>Spermatophyta</taxon>
        <taxon>Magnoliopsida</taxon>
        <taxon>eudicotyledons</taxon>
        <taxon>Gunneridae</taxon>
        <taxon>Pentapetalae</taxon>
        <taxon>rosids</taxon>
        <taxon>fabids</taxon>
        <taxon>Fabales</taxon>
        <taxon>Fabaceae</taxon>
        <taxon>Papilionoideae</taxon>
        <taxon>50 kb inversion clade</taxon>
        <taxon>dalbergioids sensu lato</taxon>
        <taxon>Dalbergieae</taxon>
        <taxon>Pterocarpus clade</taxon>
        <taxon>Arachis</taxon>
    </lineage>
</organism>
<keyword evidence="3" id="KW-1185">Reference proteome</keyword>
<name>A0A445EX27_ARAHY</name>
<dbReference type="SUPFAM" id="SSF81853">
    <property type="entry name" value="Family 10 polysaccharide lyase"/>
    <property type="match status" value="1"/>
</dbReference>
<dbReference type="EMBL" id="SDMP01000001">
    <property type="protein sequence ID" value="RYR79981.1"/>
    <property type="molecule type" value="Genomic_DNA"/>
</dbReference>
<proteinExistence type="predicted"/>
<dbReference type="GO" id="GO:0016866">
    <property type="term" value="F:intramolecular transferase activity"/>
    <property type="evidence" value="ECO:0007669"/>
    <property type="project" value="InterPro"/>
</dbReference>
<dbReference type="InterPro" id="IPR018333">
    <property type="entry name" value="Squalene_cyclase"/>
</dbReference>
<sequence length="93" mass="10785">MYIGSEFWPYLIRSDLRSPLSYGCWGICYTYGTWFAVDEGLKALGRNYHNSPSLRKACEFLLSKLLPSGSWGESYLSSQNKMLDFLHSDFRVR</sequence>
<dbReference type="PANTHER" id="PTHR11764:SF19">
    <property type="entry name" value="TERPENE CYCLASE_MUTASE FAMILY MEMBER"/>
    <property type="match status" value="1"/>
</dbReference>
<dbReference type="Proteomes" id="UP000289738">
    <property type="component" value="Chromosome A01"/>
</dbReference>
<feature type="domain" description="Squalene cyclase C-terminal" evidence="1">
    <location>
        <begin position="10"/>
        <end position="82"/>
    </location>
</feature>
<dbReference type="GO" id="GO:0016104">
    <property type="term" value="P:triterpenoid biosynthetic process"/>
    <property type="evidence" value="ECO:0007669"/>
    <property type="project" value="InterPro"/>
</dbReference>
<dbReference type="PANTHER" id="PTHR11764">
    <property type="entry name" value="TERPENE CYCLASE/MUTASE FAMILY MEMBER"/>
    <property type="match status" value="1"/>
</dbReference>
<evidence type="ECO:0000313" key="2">
    <source>
        <dbReference type="EMBL" id="RYR79981.1"/>
    </source>
</evidence>
<accession>A0A445EX27</accession>
<dbReference type="InterPro" id="IPR032696">
    <property type="entry name" value="SQ_cyclase_C"/>
</dbReference>
<dbReference type="Gene3D" id="1.50.10.20">
    <property type="match status" value="1"/>
</dbReference>
<evidence type="ECO:0000259" key="1">
    <source>
        <dbReference type="Pfam" id="PF13243"/>
    </source>
</evidence>
<dbReference type="STRING" id="3818.A0A445EX27"/>
<comment type="caution">
    <text evidence="2">The sequence shown here is derived from an EMBL/GenBank/DDBJ whole genome shotgun (WGS) entry which is preliminary data.</text>
</comment>
<dbReference type="GO" id="GO:0005811">
    <property type="term" value="C:lipid droplet"/>
    <property type="evidence" value="ECO:0007669"/>
    <property type="project" value="InterPro"/>
</dbReference>